<organism evidence="14 15">
    <name type="scientific">Parthenolecanium corni</name>
    <dbReference type="NCBI Taxonomy" id="536013"/>
    <lineage>
        <taxon>Eukaryota</taxon>
        <taxon>Metazoa</taxon>
        <taxon>Ecdysozoa</taxon>
        <taxon>Arthropoda</taxon>
        <taxon>Hexapoda</taxon>
        <taxon>Insecta</taxon>
        <taxon>Pterygota</taxon>
        <taxon>Neoptera</taxon>
        <taxon>Paraneoptera</taxon>
        <taxon>Hemiptera</taxon>
        <taxon>Sternorrhyncha</taxon>
        <taxon>Coccoidea</taxon>
        <taxon>Coccidae</taxon>
        <taxon>Parthenolecanium</taxon>
    </lineage>
</organism>
<dbReference type="SUPFAM" id="SSF52096">
    <property type="entry name" value="ClpP/crotonase"/>
    <property type="match status" value="1"/>
</dbReference>
<feature type="active site" description="Proton donor/acceptor" evidence="9">
    <location>
        <position position="2038"/>
    </location>
</feature>
<dbReference type="InterPro" id="IPR050753">
    <property type="entry name" value="Peptidase_M14_domain"/>
</dbReference>
<keyword evidence="12" id="KW-0472">Membrane</keyword>
<evidence type="ECO:0000256" key="9">
    <source>
        <dbReference type="PROSITE-ProRule" id="PRU01379"/>
    </source>
</evidence>
<dbReference type="PRINTS" id="PR00765">
    <property type="entry name" value="CRBOXYPTASEA"/>
</dbReference>
<feature type="region of interest" description="Disordered" evidence="11">
    <location>
        <begin position="504"/>
        <end position="527"/>
    </location>
</feature>
<feature type="region of interest" description="Disordered" evidence="11">
    <location>
        <begin position="322"/>
        <end position="374"/>
    </location>
</feature>
<dbReference type="EMBL" id="JBBCAQ010000036">
    <property type="protein sequence ID" value="KAK7575738.1"/>
    <property type="molecule type" value="Genomic_DNA"/>
</dbReference>
<dbReference type="CDD" id="cd03858">
    <property type="entry name" value="M14_CP_N-E_like"/>
    <property type="match status" value="1"/>
</dbReference>
<keyword evidence="12" id="KW-0812">Transmembrane</keyword>
<evidence type="ECO:0000256" key="2">
    <source>
        <dbReference type="ARBA" id="ARBA00005988"/>
    </source>
</evidence>
<dbReference type="PROSITE" id="PS52035">
    <property type="entry name" value="PEPTIDASE_M14"/>
    <property type="match status" value="2"/>
</dbReference>
<protein>
    <recommendedName>
        <fullName evidence="13">Peptidase M14 domain-containing protein</fullName>
    </recommendedName>
</protein>
<feature type="coiled-coil region" evidence="10">
    <location>
        <begin position="1779"/>
        <end position="1806"/>
    </location>
</feature>
<feature type="region of interest" description="Disordered" evidence="11">
    <location>
        <begin position="580"/>
        <end position="700"/>
    </location>
</feature>
<dbReference type="Proteomes" id="UP001367676">
    <property type="component" value="Unassembled WGS sequence"/>
</dbReference>
<evidence type="ECO:0000256" key="7">
    <source>
        <dbReference type="ARBA" id="ARBA00022833"/>
    </source>
</evidence>
<feature type="compositionally biased region" description="Low complexity" evidence="11">
    <location>
        <begin position="955"/>
        <end position="969"/>
    </location>
</feature>
<dbReference type="CDD" id="cd03868">
    <property type="entry name" value="M14_CPD_I"/>
    <property type="match status" value="1"/>
</dbReference>
<comment type="similarity">
    <text evidence="2 9">Belongs to the peptidase M14 family.</text>
</comment>
<dbReference type="SMART" id="SM00631">
    <property type="entry name" value="Zn_pept"/>
    <property type="match status" value="2"/>
</dbReference>
<dbReference type="SUPFAM" id="SSF50729">
    <property type="entry name" value="PH domain-like"/>
    <property type="match status" value="1"/>
</dbReference>
<feature type="transmembrane region" description="Helical" evidence="12">
    <location>
        <begin position="2642"/>
        <end position="2662"/>
    </location>
</feature>
<dbReference type="CDD" id="cd11308">
    <property type="entry name" value="Peptidase_M14NE-CP-C_like"/>
    <property type="match status" value="2"/>
</dbReference>
<evidence type="ECO:0000256" key="11">
    <source>
        <dbReference type="SAM" id="MobiDB-lite"/>
    </source>
</evidence>
<feature type="compositionally biased region" description="Pro residues" evidence="11">
    <location>
        <begin position="605"/>
        <end position="614"/>
    </location>
</feature>
<keyword evidence="5" id="KW-0479">Metal-binding</keyword>
<keyword evidence="4" id="KW-0645">Protease</keyword>
<dbReference type="InterPro" id="IPR001753">
    <property type="entry name" value="Enoyl-CoA_hydra/iso"/>
</dbReference>
<dbReference type="GO" id="GO:0005615">
    <property type="term" value="C:extracellular space"/>
    <property type="evidence" value="ECO:0007669"/>
    <property type="project" value="TreeGrafter"/>
</dbReference>
<feature type="compositionally biased region" description="Polar residues" evidence="11">
    <location>
        <begin position="1"/>
        <end position="10"/>
    </location>
</feature>
<dbReference type="CDD" id="cd13361">
    <property type="entry name" value="PH_PLC_beta"/>
    <property type="match status" value="1"/>
</dbReference>
<evidence type="ECO:0000313" key="14">
    <source>
        <dbReference type="EMBL" id="KAK7575738.1"/>
    </source>
</evidence>
<evidence type="ECO:0000256" key="4">
    <source>
        <dbReference type="ARBA" id="ARBA00022670"/>
    </source>
</evidence>
<dbReference type="Pfam" id="PF00378">
    <property type="entry name" value="ECH_1"/>
    <property type="match status" value="1"/>
</dbReference>
<dbReference type="SUPFAM" id="SSF53187">
    <property type="entry name" value="Zn-dependent exopeptidases"/>
    <property type="match status" value="3"/>
</dbReference>
<keyword evidence="3" id="KW-0121">Carboxypeptidase</keyword>
<evidence type="ECO:0000256" key="10">
    <source>
        <dbReference type="SAM" id="Coils"/>
    </source>
</evidence>
<dbReference type="PROSITE" id="PS00133">
    <property type="entry name" value="CARBOXYPEPT_ZN_2"/>
    <property type="match status" value="2"/>
</dbReference>
<dbReference type="FunFam" id="3.40.630.10:FF:000020">
    <property type="entry name" value="Carboxypeptidase D"/>
    <property type="match status" value="2"/>
</dbReference>
<feature type="region of interest" description="Disordered" evidence="11">
    <location>
        <begin position="391"/>
        <end position="422"/>
    </location>
</feature>
<proteinExistence type="inferred from homology"/>
<feature type="compositionally biased region" description="Basic and acidic residues" evidence="11">
    <location>
        <begin position="150"/>
        <end position="167"/>
    </location>
</feature>
<dbReference type="PANTHER" id="PTHR11532:SF62">
    <property type="entry name" value="CARBOXYPEPTIDASE D"/>
    <property type="match status" value="1"/>
</dbReference>
<dbReference type="Gene3D" id="2.30.29.240">
    <property type="match status" value="1"/>
</dbReference>
<feature type="compositionally biased region" description="Basic and acidic residues" evidence="11">
    <location>
        <begin position="921"/>
        <end position="933"/>
    </location>
</feature>
<dbReference type="PROSITE" id="PS00132">
    <property type="entry name" value="CARBOXYPEPT_ZN_1"/>
    <property type="match status" value="2"/>
</dbReference>
<evidence type="ECO:0000313" key="15">
    <source>
        <dbReference type="Proteomes" id="UP001367676"/>
    </source>
</evidence>
<keyword evidence="7" id="KW-0862">Zinc</keyword>
<sequence length="2906" mass="319433">MSTITATSDEPASFDGVSNDGLEMITPVSEPVEAIETQFIQAAGNPEDNLTPGFVELTNMSNNSLSIVANDYQFLTDASADPEPTTHATDDVSQPTSSSNSLENSSSGDFQLTVSSDDQENPASVADDQQHSTDDTDAQQQPSNVATDICEPHATEPNDSDHQRPNDTDNQQLNSSDNQQLPVDTTDNHQEAKNKGNSAEKPKLNSVSPRPAHIPPHLMGRDVKNPAQDVVGTNRRVQKPRLGVKVPYRNLTSQIVTQDEIAQEILERQMRKYPYSDLIEGGDVLFAMKLTHRLAHKIVTTESVERKQLEAAKTVAATVASVTASSVSPKLETPTSASSVSPETDAPTSAKNPSTPTVTEPSNTNIDAETSKTDAVSSAVAEIAATISSAPAVPAEKTSSEADKPTPDAAPQSALEPDSSAADELYAEISSTLKEEYVPTATPVQIFSAAQLQAQELKTELQTSNNVNGSQSIHAETELDNDTLLAILEGTTDMNEPCAQLSTVPPSDPIPRSSPVPPPSTVPASTAVPPASTVLPIISQTAIIATPTSDVEDNKKRKKRIKPILDPLLERELALKQLMAFDDKRKTRKPKTPVTPKVKAKKSSTPPPSTPTPPQNGVVTPAKTNPVPVTPTSTSAAPVADSSKKTKRAANSYNVGSQAPKRFPKKYQRIIKQQLRSSKKMKTKNLSPDQQLTQQQQKKLPEVPEVQIAIDRYIKTYASKRKHKPDSPSSEKLVVKKMKTDAAASSAASATVNTKAAAAKASVAAGGAKTADAGAKVAAANAKSVAVSEKAASTKILASREKTAASAASIKKPTDACVETFVAELPDLTEQPAPPAEAMDIDENVAAEAPQDAEAAAQLAEKETVKAIAKTKTNPKMMREINRLLGDEGAINMIYSVEQKRKPGTRPEANVLPSARRKKKDLQLRTRLVKDAVLRLSMSSSSQGTPTRTVRRTSPETTPDAAPTPAAAKAASTSAVAAAAAALRKASIESVESNSSELNNNSSSSFSTPRAAKTRQLAAEASRIIRRHSSSSAYSSDEDEVTAEKGPAGVVESAPSNVCLPAESVEKTTQEALAAAEKVDATSSECVPKNATVKAAAPVVEKKGASKSSDHLKVKSPATSRRASKEPPASVEPEESRVQPEASVNGSLGSELFEHQLSLKEITVRKYDNLVQIILISSSTKMKNALNIDILRELISVLRELEKDNSCRTVLVTSTGSSFCQGIDLQSLICANKTERTKIVNEFVNTLMSFTKCLSQFRKILIAGVHGSAVGLGVTMLPFFDMVYASDKATFYTPYVKLGQIPEAGATLTLPHLLGNAVTSELLFGCRMLTASEALQFGLVTRILWPDKFNEELLPLARTVASHSLRENEDFLPNPKYLSHEELTKLLNDLADQHPDLVKLHAIGHSVLNRTLWAVEISRNNQQRPLLTPMFKYVANMHGDETIGYQLVIYLIQYLINNYEHNKRVKQIIDTTDVFLMPSMNPDGYAKAQEGVCEAPSSAGRRNANQVDLNRDFPDQFSDSTNTDEYIKHRQPETQAMMKWIREKPFVLSANLHGGAIVASYPYDRSNGTGSLSLDSASHYSKSPDDRLFQFLATTYAHNHPIMKTGNNCRDHFTGGITNGAAWYELGGGMQDYNYFHSNCLEITLELSCCKYPPHEYLTNYWKENKESLLLYMEKVHMGIKGIVHDENNKPIANATVSVLGIDHDVRTSARGEYWRLLMDGTYYVYASADGYQPSERSKIVVENVEGGAKVVNFTLTASDPNVIYEIGKQDKFDFITSVQFHYHNYEKLEEKLKLLQQSYPKITRLYSIGKSVENRTLWVLEISDNPGHHEQGEPEFKYIANMHGNEAVGREMIILLAEYMCQNYGVSDRMTKLIDTTRIHLMPSMNPDGFEVALKGQCQNATGRNNSHDIDLNRHFPDQFKPYPKSFEPEIEAVIEWLKEYRFVLSANIHGGALVVNYPFDENSPSGENSPPDEKMFELLAHSYAKAHSMMTGKHRCPGYRDTFVDGIVKGADWYELSGGMQDYNYVFADCMEVTLEISCCKYPKEEHLSTYWQLNREPLITYMEQIHRGVKGIVRDVLGDPIGNAIVKVEGIDHETNTTEAGEYWKLLPPGKYRVTVTKPGCETESKFFDINEIQKLHVWNVTLMQANPLVTSKLGPSEAGVIEKLEIHNDTTSLNGEKIVIVPFPHPEPTNDRYSSKIDFTDAFSKSESRLSVVAAKSTDAAITGSSEINMSLLRLTDKMGSPEESKFQIGIIGGLYATEPQTRELLLSIGDRVLDDYISQQIKIRKLLSAAVLTLIPVFDHKPDPLKTQRDCYTTDAGEFPAPLLIATDRHNEDPDSKALVELLKQSIFDFVLIIDAGSLSVGKPNVSSNSLASSLYSSFSSIDSVRIMDSTHCPREPNERVKDVKQKVLDVFQDKLSTKTVSFGVSCCNYEKPSEVKKLWSSVNNPIFDILFKIVQGVIGSVKDEKGQPLKKAVVKVEGFSDEIPVTPNEAVFKIFLPAGKHRLMIQNVHYENKILDVNVNPEEITDLNVVLHLASTFHPSVAPANCTLLVYVTNQHDQGLANARVLIRNAQMVQTARTDASGKISVNLPLGNYSVDILADGFENTREKITISKAENESVVYHLERAQRILNMPRSLFLLTTGFFGIIFIGFILYCYTNWVGRTFDYNIKFKPVPTKEGTLFLDEDEKDLFGSPLRRDQTVVQPFYDDSDISYESDSSQDIMVVPKSEDHFQHSSVKALHILDSSMTVFKPNPKLYLPQCMIEGEKFVKWDEDSMIATPVTLKVDKYGFYLHWIDQNSEADVLDLAMLRDTRNGKYAKIPKDPKLRQLVNIGSTDSSLDEKTVTLVFGTDFVNLTFINFCCAKKEVAKVLTPTDLCGQMDTGKLFSSEVVRVSAGSDNPDF</sequence>
<feature type="compositionally biased region" description="Low complexity" evidence="11">
    <location>
        <begin position="97"/>
        <end position="107"/>
    </location>
</feature>
<feature type="region of interest" description="Disordered" evidence="11">
    <location>
        <begin position="1"/>
        <end position="23"/>
    </location>
</feature>
<gene>
    <name evidence="14" type="ORF">V9T40_012024</name>
</gene>
<dbReference type="InterPro" id="IPR029045">
    <property type="entry name" value="ClpP/crotonase-like_dom_sf"/>
</dbReference>
<dbReference type="Pfam" id="PF13620">
    <property type="entry name" value="CarboxypepD_reg"/>
    <property type="match status" value="3"/>
</dbReference>
<evidence type="ECO:0000256" key="8">
    <source>
        <dbReference type="ARBA" id="ARBA00023180"/>
    </source>
</evidence>
<dbReference type="GO" id="GO:0008270">
    <property type="term" value="F:zinc ion binding"/>
    <property type="evidence" value="ECO:0007669"/>
    <property type="project" value="InterPro"/>
</dbReference>
<reference evidence="14 15" key="1">
    <citation type="submission" date="2024-03" db="EMBL/GenBank/DDBJ databases">
        <title>Adaptation during the transition from Ophiocordyceps entomopathogen to insect associate is accompanied by gene loss and intensified selection.</title>
        <authorList>
            <person name="Ward C.M."/>
            <person name="Onetto C.A."/>
            <person name="Borneman A.R."/>
        </authorList>
    </citation>
    <scope>NUCLEOTIDE SEQUENCE [LARGE SCALE GENOMIC DNA]</scope>
    <source>
        <strain evidence="14">AWRI1</strain>
        <tissue evidence="14">Single Adult Female</tissue>
    </source>
</reference>
<keyword evidence="10" id="KW-0175">Coiled coil</keyword>
<feature type="compositionally biased region" description="Polar residues" evidence="11">
    <location>
        <begin position="333"/>
        <end position="374"/>
    </location>
</feature>
<evidence type="ECO:0000256" key="5">
    <source>
        <dbReference type="ARBA" id="ARBA00022723"/>
    </source>
</evidence>
<evidence type="ECO:0000256" key="3">
    <source>
        <dbReference type="ARBA" id="ARBA00022645"/>
    </source>
</evidence>
<dbReference type="InterPro" id="IPR000834">
    <property type="entry name" value="Peptidase_M14"/>
</dbReference>
<dbReference type="Pfam" id="PF00246">
    <property type="entry name" value="Peptidase_M14"/>
    <property type="match status" value="2"/>
</dbReference>
<accession>A0AAN9TAD3</accession>
<keyword evidence="8" id="KW-0325">Glycoprotein</keyword>
<comment type="cofactor">
    <cofactor evidence="1">
        <name>Zn(2+)</name>
        <dbReference type="ChEBI" id="CHEBI:29105"/>
    </cofactor>
</comment>
<feature type="active site" description="Proton donor/acceptor" evidence="9">
    <location>
        <position position="1646"/>
    </location>
</feature>
<feature type="compositionally biased region" description="Basic and acidic residues" evidence="11">
    <location>
        <begin position="186"/>
        <end position="203"/>
    </location>
</feature>
<keyword evidence="15" id="KW-1185">Reference proteome</keyword>
<evidence type="ECO:0000259" key="13">
    <source>
        <dbReference type="PROSITE" id="PS52035"/>
    </source>
</evidence>
<feature type="domain" description="Peptidase M14" evidence="13">
    <location>
        <begin position="1782"/>
        <end position="2068"/>
    </location>
</feature>
<dbReference type="GO" id="GO:0016485">
    <property type="term" value="P:protein processing"/>
    <property type="evidence" value="ECO:0007669"/>
    <property type="project" value="TreeGrafter"/>
</dbReference>
<dbReference type="InterPro" id="IPR057246">
    <property type="entry name" value="CARBOXYPEPT_ZN_1"/>
</dbReference>
<feature type="compositionally biased region" description="Polar residues" evidence="11">
    <location>
        <begin position="937"/>
        <end position="948"/>
    </location>
</feature>
<feature type="compositionally biased region" description="Low complexity" evidence="11">
    <location>
        <begin position="990"/>
        <end position="1007"/>
    </location>
</feature>
<dbReference type="Gene3D" id="2.60.40.1120">
    <property type="entry name" value="Carboxypeptidase-like, regulatory domain"/>
    <property type="match status" value="4"/>
</dbReference>
<feature type="compositionally biased region" description="Low complexity" evidence="11">
    <location>
        <begin position="168"/>
        <end position="181"/>
    </location>
</feature>
<comment type="caution">
    <text evidence="14">The sequence shown here is derived from an EMBL/GenBank/DDBJ whole genome shotgun (WGS) entry which is preliminary data.</text>
</comment>
<feature type="compositionally biased region" description="Low complexity" evidence="11">
    <location>
        <begin position="626"/>
        <end position="641"/>
    </location>
</feature>
<keyword evidence="6" id="KW-0378">Hydrolase</keyword>
<keyword evidence="12" id="KW-1133">Transmembrane helix</keyword>
<feature type="region of interest" description="Disordered" evidence="11">
    <location>
        <begin position="899"/>
        <end position="969"/>
    </location>
</feature>
<dbReference type="InterPro" id="IPR008969">
    <property type="entry name" value="CarboxyPept-like_regulatory"/>
</dbReference>
<dbReference type="SUPFAM" id="SSF49464">
    <property type="entry name" value="Carboxypeptidase regulatory domain-like"/>
    <property type="match status" value="4"/>
</dbReference>
<name>A0AAN9TAD3_9HEMI</name>
<dbReference type="CDD" id="cd06558">
    <property type="entry name" value="crotonase-like"/>
    <property type="match status" value="1"/>
</dbReference>
<feature type="region of interest" description="Disordered" evidence="11">
    <location>
        <begin position="78"/>
        <end position="229"/>
    </location>
</feature>
<dbReference type="InterPro" id="IPR057247">
    <property type="entry name" value="CARBOXYPEPT_ZN_2"/>
</dbReference>
<feature type="region of interest" description="Disordered" evidence="11">
    <location>
        <begin position="990"/>
        <end position="1054"/>
    </location>
</feature>
<dbReference type="PANTHER" id="PTHR11532">
    <property type="entry name" value="PROTEASE M14 CARBOXYPEPTIDASE"/>
    <property type="match status" value="1"/>
</dbReference>
<feature type="compositionally biased region" description="Basic and acidic residues" evidence="11">
    <location>
        <begin position="1101"/>
        <end position="1113"/>
    </location>
</feature>
<dbReference type="GO" id="GO:0004181">
    <property type="term" value="F:metallocarboxypeptidase activity"/>
    <property type="evidence" value="ECO:0007669"/>
    <property type="project" value="InterPro"/>
</dbReference>
<dbReference type="Gene3D" id="3.40.630.10">
    <property type="entry name" value="Zn peptidases"/>
    <property type="match status" value="3"/>
</dbReference>
<evidence type="ECO:0000256" key="1">
    <source>
        <dbReference type="ARBA" id="ARBA00001947"/>
    </source>
</evidence>
<feature type="compositionally biased region" description="Pro residues" evidence="11">
    <location>
        <begin position="506"/>
        <end position="521"/>
    </location>
</feature>
<dbReference type="Gene3D" id="3.90.226.10">
    <property type="entry name" value="2-enoyl-CoA Hydratase, Chain A, domain 1"/>
    <property type="match status" value="1"/>
</dbReference>
<dbReference type="GO" id="GO:0006518">
    <property type="term" value="P:peptide metabolic process"/>
    <property type="evidence" value="ECO:0007669"/>
    <property type="project" value="TreeGrafter"/>
</dbReference>
<feature type="region of interest" description="Disordered" evidence="11">
    <location>
        <begin position="1101"/>
        <end position="1143"/>
    </location>
</feature>
<dbReference type="InterPro" id="IPR037862">
    <property type="entry name" value="PLC-beta_PH"/>
</dbReference>
<evidence type="ECO:0000256" key="12">
    <source>
        <dbReference type="SAM" id="Phobius"/>
    </source>
</evidence>
<dbReference type="Pfam" id="PF17787">
    <property type="entry name" value="PH_14"/>
    <property type="match status" value="1"/>
</dbReference>
<feature type="domain" description="Peptidase M14" evidence="13">
    <location>
        <begin position="1376"/>
        <end position="1676"/>
    </location>
</feature>
<evidence type="ECO:0000256" key="6">
    <source>
        <dbReference type="ARBA" id="ARBA00022801"/>
    </source>
</evidence>